<organism evidence="3 4">
    <name type="scientific">Acinetobacter radioresistens</name>
    <dbReference type="NCBI Taxonomy" id="40216"/>
    <lineage>
        <taxon>Bacteria</taxon>
        <taxon>Pseudomonadati</taxon>
        <taxon>Pseudomonadota</taxon>
        <taxon>Gammaproteobacteria</taxon>
        <taxon>Moraxellales</taxon>
        <taxon>Moraxellaceae</taxon>
        <taxon>Acinetobacter</taxon>
    </lineage>
</organism>
<gene>
    <name evidence="3" type="ORF">FHY67_03835</name>
</gene>
<dbReference type="Proteomes" id="UP000314285">
    <property type="component" value="Unassembled WGS sequence"/>
</dbReference>
<reference evidence="3 4" key="1">
    <citation type="submission" date="2019-06" db="EMBL/GenBank/DDBJ databases">
        <title>Genome of Acinetobacter radioresistens APH1, a phenol degrading strain.</title>
        <authorList>
            <person name="Liu Y."/>
        </authorList>
    </citation>
    <scope>NUCLEOTIDE SEQUENCE [LARGE SCALE GENOMIC DNA]</scope>
    <source>
        <strain evidence="3 4">APH1</strain>
    </source>
</reference>
<protein>
    <recommendedName>
        <fullName evidence="5">Cellulose biosynthesis cyclic di-GMP-binding regulatory protein BcsB</fullName>
    </recommendedName>
</protein>
<feature type="transmembrane region" description="Helical" evidence="1">
    <location>
        <begin position="578"/>
        <end position="596"/>
    </location>
</feature>
<evidence type="ECO:0000256" key="2">
    <source>
        <dbReference type="SAM" id="SignalP"/>
    </source>
</evidence>
<keyword evidence="1" id="KW-0812">Transmembrane</keyword>
<dbReference type="EMBL" id="VFBM01000002">
    <property type="protein sequence ID" value="TNX93579.1"/>
    <property type="molecule type" value="Genomic_DNA"/>
</dbReference>
<evidence type="ECO:0000313" key="3">
    <source>
        <dbReference type="EMBL" id="TNX93579.1"/>
    </source>
</evidence>
<keyword evidence="1" id="KW-0472">Membrane</keyword>
<dbReference type="AlphaFoldDB" id="A0A8H2K2K0"/>
<keyword evidence="1" id="KW-1133">Transmembrane helix</keyword>
<name>A0A8H2K2K0_ACIRA</name>
<dbReference type="RefSeq" id="WP_005025104.1">
    <property type="nucleotide sequence ID" value="NZ_CP027365.1"/>
</dbReference>
<keyword evidence="2" id="KW-0732">Signal</keyword>
<feature type="signal peptide" evidence="2">
    <location>
        <begin position="1"/>
        <end position="27"/>
    </location>
</feature>
<evidence type="ECO:0000313" key="4">
    <source>
        <dbReference type="Proteomes" id="UP000314285"/>
    </source>
</evidence>
<comment type="caution">
    <text evidence="3">The sequence shown here is derived from an EMBL/GenBank/DDBJ whole genome shotgun (WGS) entry which is preliminary data.</text>
</comment>
<evidence type="ECO:0000256" key="1">
    <source>
        <dbReference type="SAM" id="Phobius"/>
    </source>
</evidence>
<evidence type="ECO:0008006" key="5">
    <source>
        <dbReference type="Google" id="ProtNLM"/>
    </source>
</evidence>
<proteinExistence type="predicted"/>
<sequence length="608" mass="67571">MISHFKKSRFTVLSSVLLSLYGSQVYADTWQLDDLISRTAQYQSPYFFYVGKGETWQNIQFNSQFDSHGESTLVVRYDNQMIHRQDLNGKGELSFTLPASTAGFHRLDVMLLQKPSVNGPISNNYCVESTNLYTALTKLTLNYQAQHGILQLNQLPDALFNTQLSRTAPIKALLQFNNQNRLEASMIARLATAWKFNTPVQWQVTESTQQEAPDFVISIQQVEQPLAGAKISLSRNNEIPRLNIEYSSESQLLMAVNALINQNYLQQLNTATATLSEPVAEPAWAVIRKFETLADLGISDFALDSSSKNISLVFPPVWEATDVLKGKLAFRAQSGLLQGSTLQVWLNEYLAGSLSLAKLDSNPVERRFDFVGADYPYVNNYNMTLINSQLNNEACLPNAGTALWIDANKSLVNLPHQMKQGVINLSTIFASTPEIAINNPAATSMAITVANVAKTMLLSDQPVPVNITELNANRLKKINILVNTARFNDELQRYSQLLYLPATAGGFIVSVKDGRFWINTDSAAGAQTFTRFWPVIQQSIPNNTAVLFVSAQGQITVLSKNSVNKAKAPVVEQVSTRTLVIVLTIITLIIIALILWRRSRRKVKGTGE</sequence>
<feature type="chain" id="PRO_5034308343" description="Cellulose biosynthesis cyclic di-GMP-binding regulatory protein BcsB" evidence="2">
    <location>
        <begin position="28"/>
        <end position="608"/>
    </location>
</feature>
<accession>A0A8H2K2K0</accession>